<accession>A0A840C6L8</accession>
<evidence type="ECO:0000313" key="2">
    <source>
        <dbReference type="EMBL" id="MBB4018546.1"/>
    </source>
</evidence>
<reference evidence="2 3" key="1">
    <citation type="submission" date="2020-08" db="EMBL/GenBank/DDBJ databases">
        <title>Genomic Encyclopedia of Type Strains, Phase IV (KMG-IV): sequencing the most valuable type-strain genomes for metagenomic binning, comparative biology and taxonomic classification.</title>
        <authorList>
            <person name="Goeker M."/>
        </authorList>
    </citation>
    <scope>NUCLEOTIDE SEQUENCE [LARGE SCALE GENOMIC DNA]</scope>
    <source>
        <strain evidence="2 3">DSM 103737</strain>
    </source>
</reference>
<evidence type="ECO:0000259" key="1">
    <source>
        <dbReference type="Pfam" id="PF20352"/>
    </source>
</evidence>
<organism evidence="2 3">
    <name type="scientific">Chelatococcus caeni</name>
    <dbReference type="NCBI Taxonomy" id="1348468"/>
    <lineage>
        <taxon>Bacteria</taxon>
        <taxon>Pseudomonadati</taxon>
        <taxon>Pseudomonadota</taxon>
        <taxon>Alphaproteobacteria</taxon>
        <taxon>Hyphomicrobiales</taxon>
        <taxon>Chelatococcaceae</taxon>
        <taxon>Chelatococcus</taxon>
    </lineage>
</organism>
<proteinExistence type="predicted"/>
<sequence length="237" mass="25360">MICTGGGLPGATSMVAQMTCVTRRLIAGVIFGIAAPLACSASEGELPERPAHRAGVGTTPGPVVLPGTGFVVEPGAPVVTGSGHSPTALLQAIAAWLSSEFGLPPVEELPAVNLASRRHMRSLHHREVSPSTGAGYTASRLPIETSEDVLAIYDTVARTIYLPERWSGKTPADLSMLVHEMVHHLQHMGGLKFACPGEREKMAFEAQERWLQLFGRSLEADFELDPFTILARTNCFH</sequence>
<name>A0A840C6L8_9HYPH</name>
<gene>
    <name evidence="2" type="ORF">GGR16_003593</name>
</gene>
<comment type="caution">
    <text evidence="2">The sequence shown here is derived from an EMBL/GenBank/DDBJ whole genome shotgun (WGS) entry which is preliminary data.</text>
</comment>
<dbReference type="Proteomes" id="UP000577362">
    <property type="component" value="Unassembled WGS sequence"/>
</dbReference>
<protein>
    <recommendedName>
        <fullName evidence="1">DUF6647 domain-containing protein</fullName>
    </recommendedName>
</protein>
<evidence type="ECO:0000313" key="3">
    <source>
        <dbReference type="Proteomes" id="UP000577362"/>
    </source>
</evidence>
<dbReference type="AlphaFoldDB" id="A0A840C6L8"/>
<dbReference type="Pfam" id="PF20352">
    <property type="entry name" value="DUF6647"/>
    <property type="match status" value="1"/>
</dbReference>
<keyword evidence="3" id="KW-1185">Reference proteome</keyword>
<dbReference type="RefSeq" id="WP_183317455.1">
    <property type="nucleotide sequence ID" value="NZ_JACIEN010000004.1"/>
</dbReference>
<dbReference type="EMBL" id="JACIEN010000004">
    <property type="protein sequence ID" value="MBB4018546.1"/>
    <property type="molecule type" value="Genomic_DNA"/>
</dbReference>
<dbReference type="InterPro" id="IPR046589">
    <property type="entry name" value="DUF6647"/>
</dbReference>
<feature type="domain" description="DUF6647" evidence="1">
    <location>
        <begin position="128"/>
        <end position="220"/>
    </location>
</feature>